<dbReference type="FunFam" id="1.10.510.10:FF:000076">
    <property type="entry name" value="Mitogen-activated protein kinase kinase kinase"/>
    <property type="match status" value="1"/>
</dbReference>
<dbReference type="Gene3D" id="1.10.510.10">
    <property type="entry name" value="Transferase(Phosphotransferase) domain 1"/>
    <property type="match status" value="1"/>
</dbReference>
<keyword evidence="8" id="KW-0547">Nucleotide-binding</keyword>
<evidence type="ECO:0000256" key="9">
    <source>
        <dbReference type="ARBA" id="ARBA00022777"/>
    </source>
</evidence>
<evidence type="ECO:0000256" key="4">
    <source>
        <dbReference type="ARBA" id="ARBA00022443"/>
    </source>
</evidence>
<organism evidence="16 17">
    <name type="scientific">Panthera tigris altaica</name>
    <name type="common">Siberian tiger</name>
    <dbReference type="NCBI Taxonomy" id="74533"/>
    <lineage>
        <taxon>Eukaryota</taxon>
        <taxon>Metazoa</taxon>
        <taxon>Chordata</taxon>
        <taxon>Craniata</taxon>
        <taxon>Vertebrata</taxon>
        <taxon>Euteleostomi</taxon>
        <taxon>Mammalia</taxon>
        <taxon>Eutheria</taxon>
        <taxon>Laurasiatheria</taxon>
        <taxon>Carnivora</taxon>
        <taxon>Feliformia</taxon>
        <taxon>Felidae</taxon>
        <taxon>Pantherinae</taxon>
        <taxon>Panthera</taxon>
    </lineage>
</organism>
<evidence type="ECO:0000256" key="14">
    <source>
        <dbReference type="SAM" id="MobiDB-lite"/>
    </source>
</evidence>
<dbReference type="GO" id="GO:0005524">
    <property type="term" value="F:ATP binding"/>
    <property type="evidence" value="ECO:0007669"/>
    <property type="project" value="UniProtKB-KW"/>
</dbReference>
<dbReference type="Proteomes" id="UP000675900">
    <property type="component" value="Unassembled WGS sequence"/>
</dbReference>
<dbReference type="Pfam" id="PF07714">
    <property type="entry name" value="PK_Tyr_Ser-Thr"/>
    <property type="match status" value="1"/>
</dbReference>
<dbReference type="GeneTree" id="ENSGT00940000159629"/>
<dbReference type="GO" id="GO:0004706">
    <property type="term" value="F:JUN kinase kinase kinase activity"/>
    <property type="evidence" value="ECO:0007669"/>
    <property type="project" value="TreeGrafter"/>
</dbReference>
<comment type="similarity">
    <text evidence="2">Belongs to the protein kinase superfamily. STE Ser/Thr protein kinase family. MAP kinase kinase kinase subfamily.</text>
</comment>
<dbReference type="InterPro" id="IPR011009">
    <property type="entry name" value="Kinase-like_dom_sf"/>
</dbReference>
<evidence type="ECO:0000259" key="15">
    <source>
        <dbReference type="PROSITE" id="PS50011"/>
    </source>
</evidence>
<dbReference type="InterPro" id="IPR000719">
    <property type="entry name" value="Prot_kinase_dom"/>
</dbReference>
<dbReference type="EC" id="2.7.11.25" evidence="3"/>
<comment type="catalytic activity">
    <reaction evidence="11">
        <text>L-threonyl-[protein] + ATP = O-phospho-L-threonyl-[protein] + ADP + H(+)</text>
        <dbReference type="Rhea" id="RHEA:46608"/>
        <dbReference type="Rhea" id="RHEA-COMP:11060"/>
        <dbReference type="Rhea" id="RHEA-COMP:11605"/>
        <dbReference type="ChEBI" id="CHEBI:15378"/>
        <dbReference type="ChEBI" id="CHEBI:30013"/>
        <dbReference type="ChEBI" id="CHEBI:30616"/>
        <dbReference type="ChEBI" id="CHEBI:61977"/>
        <dbReference type="ChEBI" id="CHEBI:456216"/>
        <dbReference type="EC" id="2.7.11.25"/>
    </reaction>
</comment>
<dbReference type="Ensembl" id="ENSPTIT00000008042.1">
    <property type="protein sequence ID" value="ENSPTIP00000004302.1"/>
    <property type="gene ID" value="ENSPTIG00000006850.1"/>
</dbReference>
<keyword evidence="6" id="KW-0808">Transferase</keyword>
<dbReference type="InterPro" id="IPR001245">
    <property type="entry name" value="Ser-Thr/Tyr_kinase_cat_dom"/>
</dbReference>
<dbReference type="PANTHER" id="PTHR44329:SF30">
    <property type="entry name" value="MITOGEN-ACTIVATED PROTEIN KINASE KINASE KINASE 21"/>
    <property type="match status" value="1"/>
</dbReference>
<keyword evidence="4" id="KW-0728">SH3 domain</keyword>
<proteinExistence type="inferred from homology"/>
<sequence length="334" mass="37735">SLLSARSPLGILCPPTSPLGPSAPPPAPPRPSPLTPARALLLLEKIEHDNICNKTLKITDFGLAREWHRTTKMSAAGTYAWMAPEVIKSSLFSKGSDIWSYGVLLWELLTGEVPYRGIDGLAVAYGLAVNKLTLPIPSTCPEPFCWQQDPHIRPSFPLILEQLTAIEKAVMTDLPQESFHSMQDDWKLEIQQMFDELRTKEKELRSREEELTRAALQQKSQEALLKRREQQLAEREIDVLERELNILIFQLNQEKPNVKKRKGKFRRSRLKLKDGHRISLPSDFQHKITVQASPNLDKRRSLNSNGSSPPSSPTVIPRLRAIQRKLSPSAQGLL</sequence>
<evidence type="ECO:0000256" key="5">
    <source>
        <dbReference type="ARBA" id="ARBA00022527"/>
    </source>
</evidence>
<evidence type="ECO:0000256" key="3">
    <source>
        <dbReference type="ARBA" id="ARBA00012406"/>
    </source>
</evidence>
<feature type="domain" description="Protein kinase" evidence="15">
    <location>
        <begin position="1"/>
        <end position="166"/>
    </location>
</feature>
<dbReference type="SUPFAM" id="SSF56112">
    <property type="entry name" value="Protein kinase-like (PK-like)"/>
    <property type="match status" value="1"/>
</dbReference>
<evidence type="ECO:0000256" key="13">
    <source>
        <dbReference type="SAM" id="Coils"/>
    </source>
</evidence>
<evidence type="ECO:0000256" key="1">
    <source>
        <dbReference type="ARBA" id="ARBA00001946"/>
    </source>
</evidence>
<keyword evidence="7" id="KW-0677">Repeat</keyword>
<keyword evidence="10" id="KW-0067">ATP-binding</keyword>
<keyword evidence="9" id="KW-0418">Kinase</keyword>
<evidence type="ECO:0000256" key="11">
    <source>
        <dbReference type="ARBA" id="ARBA00047559"/>
    </source>
</evidence>
<evidence type="ECO:0000313" key="17">
    <source>
        <dbReference type="Proteomes" id="UP000675900"/>
    </source>
</evidence>
<dbReference type="PROSITE" id="PS50011">
    <property type="entry name" value="PROTEIN_KINASE_DOM"/>
    <property type="match status" value="1"/>
</dbReference>
<accession>A0A8C9JEE0</accession>
<reference evidence="16" key="1">
    <citation type="submission" date="2025-08" db="UniProtKB">
        <authorList>
            <consortium name="Ensembl"/>
        </authorList>
    </citation>
    <scope>IDENTIFICATION</scope>
</reference>
<evidence type="ECO:0000313" key="16">
    <source>
        <dbReference type="Ensembl" id="ENSPTIP00000004302.1"/>
    </source>
</evidence>
<reference evidence="16" key="2">
    <citation type="submission" date="2025-09" db="UniProtKB">
        <authorList>
            <consortium name="Ensembl"/>
        </authorList>
    </citation>
    <scope>IDENTIFICATION</scope>
</reference>
<evidence type="ECO:0000256" key="8">
    <source>
        <dbReference type="ARBA" id="ARBA00022741"/>
    </source>
</evidence>
<comment type="cofactor">
    <cofactor evidence="1">
        <name>Mg(2+)</name>
        <dbReference type="ChEBI" id="CHEBI:18420"/>
    </cofactor>
</comment>
<name>A0A8C9JEE0_PANTA</name>
<feature type="region of interest" description="Disordered" evidence="14">
    <location>
        <begin position="1"/>
        <end position="34"/>
    </location>
</feature>
<evidence type="ECO:0000256" key="10">
    <source>
        <dbReference type="ARBA" id="ARBA00022840"/>
    </source>
</evidence>
<feature type="region of interest" description="Disordered" evidence="14">
    <location>
        <begin position="293"/>
        <end position="317"/>
    </location>
</feature>
<dbReference type="PANTHER" id="PTHR44329">
    <property type="entry name" value="SERINE/THREONINE-PROTEIN KINASE TNNI3K-RELATED"/>
    <property type="match status" value="1"/>
</dbReference>
<keyword evidence="17" id="KW-1185">Reference proteome</keyword>
<dbReference type="AlphaFoldDB" id="A0A8C9JEE0"/>
<feature type="compositionally biased region" description="Pro residues" evidence="14">
    <location>
        <begin position="15"/>
        <end position="34"/>
    </location>
</feature>
<evidence type="ECO:0000256" key="6">
    <source>
        <dbReference type="ARBA" id="ARBA00022679"/>
    </source>
</evidence>
<keyword evidence="5" id="KW-0723">Serine/threonine-protein kinase</keyword>
<feature type="coiled-coil region" evidence="13">
    <location>
        <begin position="190"/>
        <end position="250"/>
    </location>
</feature>
<evidence type="ECO:0000256" key="2">
    <source>
        <dbReference type="ARBA" id="ARBA00006529"/>
    </source>
</evidence>
<dbReference type="InterPro" id="IPR051681">
    <property type="entry name" value="Ser/Thr_Kinases-Pseudokinases"/>
</dbReference>
<keyword evidence="13" id="KW-0175">Coiled coil</keyword>
<evidence type="ECO:0000256" key="12">
    <source>
        <dbReference type="ARBA" id="ARBA00048329"/>
    </source>
</evidence>
<evidence type="ECO:0000256" key="7">
    <source>
        <dbReference type="ARBA" id="ARBA00022737"/>
    </source>
</evidence>
<protein>
    <recommendedName>
        <fullName evidence="3">mitogen-activated protein kinase kinase kinase</fullName>
        <ecNumber evidence="3">2.7.11.25</ecNumber>
    </recommendedName>
</protein>
<comment type="catalytic activity">
    <reaction evidence="12">
        <text>L-seryl-[protein] + ATP = O-phospho-L-seryl-[protein] + ADP + H(+)</text>
        <dbReference type="Rhea" id="RHEA:17989"/>
        <dbReference type="Rhea" id="RHEA-COMP:9863"/>
        <dbReference type="Rhea" id="RHEA-COMP:11604"/>
        <dbReference type="ChEBI" id="CHEBI:15378"/>
        <dbReference type="ChEBI" id="CHEBI:29999"/>
        <dbReference type="ChEBI" id="CHEBI:30616"/>
        <dbReference type="ChEBI" id="CHEBI:83421"/>
        <dbReference type="ChEBI" id="CHEBI:456216"/>
        <dbReference type="EC" id="2.7.11.25"/>
    </reaction>
</comment>